<dbReference type="AlphaFoldDB" id="A0A5E4M1J8"/>
<gene>
    <name evidence="1" type="ORF">CINCED_3A022772</name>
</gene>
<dbReference type="EMBL" id="CABPRJ010000017">
    <property type="protein sequence ID" value="VVC25699.1"/>
    <property type="molecule type" value="Genomic_DNA"/>
</dbReference>
<proteinExistence type="predicted"/>
<evidence type="ECO:0000313" key="1">
    <source>
        <dbReference type="EMBL" id="VVC25699.1"/>
    </source>
</evidence>
<keyword evidence="2" id="KW-1185">Reference proteome</keyword>
<evidence type="ECO:0000313" key="2">
    <source>
        <dbReference type="Proteomes" id="UP000325440"/>
    </source>
</evidence>
<reference evidence="1 2" key="1">
    <citation type="submission" date="2019-08" db="EMBL/GenBank/DDBJ databases">
        <authorList>
            <person name="Alioto T."/>
            <person name="Alioto T."/>
            <person name="Gomez Garrido J."/>
        </authorList>
    </citation>
    <scope>NUCLEOTIDE SEQUENCE [LARGE SCALE GENOMIC DNA]</scope>
</reference>
<name>A0A5E4M1J8_9HEMI</name>
<organism evidence="1 2">
    <name type="scientific">Cinara cedri</name>
    <dbReference type="NCBI Taxonomy" id="506608"/>
    <lineage>
        <taxon>Eukaryota</taxon>
        <taxon>Metazoa</taxon>
        <taxon>Ecdysozoa</taxon>
        <taxon>Arthropoda</taxon>
        <taxon>Hexapoda</taxon>
        <taxon>Insecta</taxon>
        <taxon>Pterygota</taxon>
        <taxon>Neoptera</taxon>
        <taxon>Paraneoptera</taxon>
        <taxon>Hemiptera</taxon>
        <taxon>Sternorrhyncha</taxon>
        <taxon>Aphidomorpha</taxon>
        <taxon>Aphidoidea</taxon>
        <taxon>Aphididae</taxon>
        <taxon>Lachninae</taxon>
        <taxon>Cinara</taxon>
    </lineage>
</organism>
<dbReference type="Proteomes" id="UP000325440">
    <property type="component" value="Unassembled WGS sequence"/>
</dbReference>
<sequence>MTNLRIGCRLHIGMTANDIKLLSDATQLLSASRCSKNLRPVKAIFNSKEQALQFINDFNVNKRKLDTFGQVISISIT</sequence>
<protein>
    <submittedName>
        <fullName evidence="1">Uncharacterized protein</fullName>
    </submittedName>
</protein>
<accession>A0A5E4M1J8</accession>